<accession>A0A2K3QEE7</accession>
<protein>
    <submittedName>
        <fullName evidence="10">Cell wall mannoprotein CIS3</fullName>
    </submittedName>
</protein>
<feature type="signal peptide" evidence="8">
    <location>
        <begin position="1"/>
        <end position="17"/>
    </location>
</feature>
<comment type="subcellular location">
    <subcellularLocation>
        <location evidence="1">Secreted</location>
        <location evidence="1">Cell wall</location>
    </subcellularLocation>
</comment>
<dbReference type="GO" id="GO:0031505">
    <property type="term" value="P:fungal-type cell wall organization"/>
    <property type="evidence" value="ECO:0007669"/>
    <property type="project" value="UniProtKB-ARBA"/>
</dbReference>
<evidence type="ECO:0000256" key="5">
    <source>
        <dbReference type="ARBA" id="ARBA00022737"/>
    </source>
</evidence>
<evidence type="ECO:0000256" key="4">
    <source>
        <dbReference type="ARBA" id="ARBA00022729"/>
    </source>
</evidence>
<keyword evidence="2" id="KW-0134">Cell wall</keyword>
<dbReference type="STRING" id="45235.A0A2K3QEE7"/>
<evidence type="ECO:0000256" key="1">
    <source>
        <dbReference type="ARBA" id="ARBA00004191"/>
    </source>
</evidence>
<evidence type="ECO:0000256" key="3">
    <source>
        <dbReference type="ARBA" id="ARBA00022525"/>
    </source>
</evidence>
<comment type="similarity">
    <text evidence="6">Belongs to the PIR protein family.</text>
</comment>
<comment type="caution">
    <text evidence="10">The sequence shown here is derived from an EMBL/GenBank/DDBJ whole genome shotgun (WGS) entry which is preliminary data.</text>
</comment>
<evidence type="ECO:0000313" key="10">
    <source>
        <dbReference type="EMBL" id="PNY25915.1"/>
    </source>
</evidence>
<dbReference type="InterPro" id="IPR000420">
    <property type="entry name" value="Yeast_PIR_rpt"/>
</dbReference>
<keyword evidence="5" id="KW-0677">Repeat</keyword>
<dbReference type="GO" id="GO:0005199">
    <property type="term" value="F:structural constituent of cell wall"/>
    <property type="evidence" value="ECO:0007669"/>
    <property type="project" value="InterPro"/>
</dbReference>
<name>A0A2K3QEE7_9HYPO</name>
<evidence type="ECO:0000259" key="9">
    <source>
        <dbReference type="Pfam" id="PF22799"/>
    </source>
</evidence>
<evidence type="ECO:0000256" key="2">
    <source>
        <dbReference type="ARBA" id="ARBA00022512"/>
    </source>
</evidence>
<organism evidence="10 11">
    <name type="scientific">Tolypocladium capitatum</name>
    <dbReference type="NCBI Taxonomy" id="45235"/>
    <lineage>
        <taxon>Eukaryota</taxon>
        <taxon>Fungi</taxon>
        <taxon>Dikarya</taxon>
        <taxon>Ascomycota</taxon>
        <taxon>Pezizomycotina</taxon>
        <taxon>Sordariomycetes</taxon>
        <taxon>Hypocreomycetidae</taxon>
        <taxon>Hypocreales</taxon>
        <taxon>Ophiocordycipitaceae</taxon>
        <taxon>Tolypocladium</taxon>
    </lineage>
</organism>
<evidence type="ECO:0000313" key="11">
    <source>
        <dbReference type="Proteomes" id="UP000236621"/>
    </source>
</evidence>
<dbReference type="InterPro" id="IPR051153">
    <property type="entry name" value="Yeast_CWMannoprotein_PIR"/>
</dbReference>
<proteinExistence type="inferred from homology"/>
<keyword evidence="3" id="KW-0964">Secreted</keyword>
<keyword evidence="4 8" id="KW-0732">Signal</keyword>
<dbReference type="Proteomes" id="UP000236621">
    <property type="component" value="Unassembled WGS sequence"/>
</dbReference>
<dbReference type="EMBL" id="NRSZ01000647">
    <property type="protein sequence ID" value="PNY25915.1"/>
    <property type="molecule type" value="Genomic_DNA"/>
</dbReference>
<feature type="domain" description="Cell wall mannoprotein PIR1-like C-terminal" evidence="9">
    <location>
        <begin position="78"/>
        <end position="151"/>
    </location>
</feature>
<sequence>MKWTPLALLGLAATSFAVPDGAAVTGIVTPDGQSPGGCSPSRDGRFQVTVYSLGKREVIEKRDTCDSDSTLVMTLNNGVLKDAKGRTGYIASNFQFQFDGPPQAGAIYTAGFSTCGNGSLALGPSTVFYRCLSGSFYNLYDRNWAAQCEPIDIAVLPCGGSNPGNGGGGGKVVGTSMQVTAVVTVLSDGQPQVVPTTIPVPMCQIGDGQVQVHTTPCAVAPPVSQISDGQPQAPSNAPQPPPVTQISDGQPQAPAGKP</sequence>
<dbReference type="GO" id="GO:0009277">
    <property type="term" value="C:fungal-type cell wall"/>
    <property type="evidence" value="ECO:0007669"/>
    <property type="project" value="TreeGrafter"/>
</dbReference>
<dbReference type="PANTHER" id="PTHR47254">
    <property type="entry name" value="CELL WALL MANNOPROTEIN CIS3-RELATED"/>
    <property type="match status" value="1"/>
</dbReference>
<feature type="non-terminal residue" evidence="10">
    <location>
        <position position="258"/>
    </location>
</feature>
<dbReference type="OrthoDB" id="5415592at2759"/>
<feature type="region of interest" description="Disordered" evidence="7">
    <location>
        <begin position="221"/>
        <end position="258"/>
    </location>
</feature>
<evidence type="ECO:0000256" key="7">
    <source>
        <dbReference type="SAM" id="MobiDB-lite"/>
    </source>
</evidence>
<feature type="chain" id="PRO_5014439172" evidence="8">
    <location>
        <begin position="18"/>
        <end position="258"/>
    </location>
</feature>
<reference evidence="10 11" key="1">
    <citation type="submission" date="2017-08" db="EMBL/GenBank/DDBJ databases">
        <title>Harnessing the power of phylogenomics to disentangle the directionality and signatures of interkingdom host jumping in the parasitic fungal genus Tolypocladium.</title>
        <authorList>
            <person name="Quandt C.A."/>
            <person name="Patterson W."/>
            <person name="Spatafora J.W."/>
        </authorList>
    </citation>
    <scope>NUCLEOTIDE SEQUENCE [LARGE SCALE GENOMIC DNA]</scope>
    <source>
        <strain evidence="10 11">CBS 113982</strain>
    </source>
</reference>
<dbReference type="AlphaFoldDB" id="A0A2K3QEE7"/>
<gene>
    <name evidence="10" type="ORF">TCAP_04147</name>
</gene>
<keyword evidence="11" id="KW-1185">Reference proteome</keyword>
<dbReference type="InterPro" id="IPR054508">
    <property type="entry name" value="PIR1-like_C"/>
</dbReference>
<evidence type="ECO:0000256" key="8">
    <source>
        <dbReference type="SAM" id="SignalP"/>
    </source>
</evidence>
<dbReference type="Pfam" id="PF22799">
    <property type="entry name" value="PIR1-like_C"/>
    <property type="match status" value="1"/>
</dbReference>
<evidence type="ECO:0000256" key="6">
    <source>
        <dbReference type="ARBA" id="ARBA00038219"/>
    </source>
</evidence>
<dbReference type="PANTHER" id="PTHR47254:SF1">
    <property type="entry name" value="CELL WALL MANNOPROTEIN CIS3-RELATED"/>
    <property type="match status" value="1"/>
</dbReference>
<dbReference type="Pfam" id="PF00399">
    <property type="entry name" value="PIR"/>
    <property type="match status" value="2"/>
</dbReference>